<evidence type="ECO:0000256" key="4">
    <source>
        <dbReference type="SAM" id="SignalP"/>
    </source>
</evidence>
<accession>A0A1H3T0T3</accession>
<dbReference type="InterPro" id="IPR006664">
    <property type="entry name" value="OMP_bac"/>
</dbReference>
<dbReference type="InterPro" id="IPR006665">
    <property type="entry name" value="OmpA-like"/>
</dbReference>
<evidence type="ECO:0000259" key="5">
    <source>
        <dbReference type="PROSITE" id="PS51123"/>
    </source>
</evidence>
<evidence type="ECO:0000256" key="2">
    <source>
        <dbReference type="ARBA" id="ARBA00023136"/>
    </source>
</evidence>
<dbReference type="PANTHER" id="PTHR30329:SF17">
    <property type="entry name" value="LIPOPROTEIN YFIB-RELATED"/>
    <property type="match status" value="1"/>
</dbReference>
<dbReference type="SUPFAM" id="SSF103088">
    <property type="entry name" value="OmpA-like"/>
    <property type="match status" value="1"/>
</dbReference>
<organism evidence="7 8">
    <name type="scientific">Delftia lacustris</name>
    <dbReference type="NCBI Taxonomy" id="558537"/>
    <lineage>
        <taxon>Bacteria</taxon>
        <taxon>Pseudomonadati</taxon>
        <taxon>Pseudomonadota</taxon>
        <taxon>Betaproteobacteria</taxon>
        <taxon>Burkholderiales</taxon>
        <taxon>Comamonadaceae</taxon>
        <taxon>Delftia</taxon>
    </lineage>
</organism>
<protein>
    <submittedName>
        <fullName evidence="6">OmpA family protein</fullName>
    </submittedName>
    <submittedName>
        <fullName evidence="7">Outer membrane protein OmpA</fullName>
    </submittedName>
</protein>
<dbReference type="PROSITE" id="PS51123">
    <property type="entry name" value="OMPA_2"/>
    <property type="match status" value="1"/>
</dbReference>
<dbReference type="Gene3D" id="3.30.1330.60">
    <property type="entry name" value="OmpA-like domain"/>
    <property type="match status" value="1"/>
</dbReference>
<dbReference type="EMBL" id="FNPE01000024">
    <property type="protein sequence ID" value="SDZ43441.1"/>
    <property type="molecule type" value="Genomic_DNA"/>
</dbReference>
<evidence type="ECO:0000313" key="7">
    <source>
        <dbReference type="EMBL" id="SDZ43441.1"/>
    </source>
</evidence>
<evidence type="ECO:0000256" key="1">
    <source>
        <dbReference type="ARBA" id="ARBA00004442"/>
    </source>
</evidence>
<dbReference type="PANTHER" id="PTHR30329">
    <property type="entry name" value="STATOR ELEMENT OF FLAGELLAR MOTOR COMPLEX"/>
    <property type="match status" value="1"/>
</dbReference>
<dbReference type="InterPro" id="IPR050330">
    <property type="entry name" value="Bact_OuterMem_StrucFunc"/>
</dbReference>
<dbReference type="CDD" id="cd07185">
    <property type="entry name" value="OmpA_C-like"/>
    <property type="match status" value="1"/>
</dbReference>
<evidence type="ECO:0000313" key="6">
    <source>
        <dbReference type="EMBL" id="QPS82740.1"/>
    </source>
</evidence>
<dbReference type="GO" id="GO:0009279">
    <property type="term" value="C:cell outer membrane"/>
    <property type="evidence" value="ECO:0007669"/>
    <property type="project" value="UniProtKB-SubCell"/>
</dbReference>
<reference evidence="7 8" key="1">
    <citation type="submission" date="2016-10" db="EMBL/GenBank/DDBJ databases">
        <authorList>
            <person name="de Groot N.N."/>
        </authorList>
    </citation>
    <scope>NUCLEOTIDE SEQUENCE [LARGE SCALE GENOMIC DNA]</scope>
    <source>
        <strain evidence="7 8">LMG 24775</strain>
    </source>
</reference>
<dbReference type="RefSeq" id="WP_016446849.1">
    <property type="nucleotide sequence ID" value="NZ_AP025556.1"/>
</dbReference>
<gene>
    <name evidence="6" type="ORF">I6G47_06570</name>
    <name evidence="7" type="ORF">SAMN05421547_12439</name>
</gene>
<dbReference type="GeneID" id="94692735"/>
<sequence>MLKRRSWTRMCGAGAAAVLALALAGCKAAPEAPPTPQGLTEQQQQVLRSQGFAQAEQGWELQMSGKLLFGFDSAEVGAQARTKVLELGRALKGVGIERLRVEGHTDDRGSDAYNMRLSLRRAEAVADVLAEAGLARQDIEVKGLGRAMPVVPSDAAENRRVAIVVPLQ</sequence>
<dbReference type="KEGG" id="dla:I6G47_06570"/>
<keyword evidence="4" id="KW-0732">Signal</keyword>
<evidence type="ECO:0000256" key="3">
    <source>
        <dbReference type="PROSITE-ProRule" id="PRU00473"/>
    </source>
</evidence>
<dbReference type="AlphaFoldDB" id="A0A1H3T0T3"/>
<dbReference type="PRINTS" id="PR01021">
    <property type="entry name" value="OMPADOMAIN"/>
</dbReference>
<name>A0A1H3T0T3_9BURK</name>
<keyword evidence="2 3" id="KW-0472">Membrane</keyword>
<dbReference type="Proteomes" id="UP000183417">
    <property type="component" value="Unassembled WGS sequence"/>
</dbReference>
<evidence type="ECO:0000313" key="9">
    <source>
        <dbReference type="Proteomes" id="UP000595064"/>
    </source>
</evidence>
<feature type="chain" id="PRO_5044558547" evidence="4">
    <location>
        <begin position="29"/>
        <end position="168"/>
    </location>
</feature>
<evidence type="ECO:0000313" key="8">
    <source>
        <dbReference type="Proteomes" id="UP000183417"/>
    </source>
</evidence>
<dbReference type="InterPro" id="IPR036737">
    <property type="entry name" value="OmpA-like_sf"/>
</dbReference>
<comment type="subcellular location">
    <subcellularLocation>
        <location evidence="1">Cell outer membrane</location>
    </subcellularLocation>
</comment>
<proteinExistence type="predicted"/>
<dbReference type="PROSITE" id="PS51257">
    <property type="entry name" value="PROKAR_LIPOPROTEIN"/>
    <property type="match status" value="1"/>
</dbReference>
<feature type="signal peptide" evidence="4">
    <location>
        <begin position="1"/>
        <end position="28"/>
    </location>
</feature>
<feature type="domain" description="OmpA-like" evidence="5">
    <location>
        <begin position="57"/>
        <end position="168"/>
    </location>
</feature>
<reference evidence="6 9" key="2">
    <citation type="submission" date="2020-12" db="EMBL/GenBank/DDBJ databases">
        <title>FDA dAtabase for Regulatory Grade micrObial Sequences (FDA-ARGOS): Supporting development and validation of Infectious Disease Dx tests.</title>
        <authorList>
            <person name="Sproer C."/>
            <person name="Gronow S."/>
            <person name="Severitt S."/>
            <person name="Schroder I."/>
            <person name="Tallon L."/>
            <person name="Sadzewicz L."/>
            <person name="Zhao X."/>
            <person name="Boylan J."/>
            <person name="Ott S."/>
            <person name="Bowen H."/>
            <person name="Vavikolanu K."/>
            <person name="Mehta A."/>
            <person name="Aluvathingal J."/>
            <person name="Nadendla S."/>
            <person name="Lowell S."/>
            <person name="Myers T."/>
            <person name="Yan Y."/>
            <person name="Sichtig H."/>
        </authorList>
    </citation>
    <scope>NUCLEOTIDE SEQUENCE [LARGE SCALE GENOMIC DNA]</scope>
    <source>
        <strain evidence="6 9">FDAARGOS_890</strain>
    </source>
</reference>
<dbReference type="Pfam" id="PF00691">
    <property type="entry name" value="OmpA"/>
    <property type="match status" value="1"/>
</dbReference>
<dbReference type="EMBL" id="CP065748">
    <property type="protein sequence ID" value="QPS82740.1"/>
    <property type="molecule type" value="Genomic_DNA"/>
</dbReference>
<dbReference type="Proteomes" id="UP000595064">
    <property type="component" value="Chromosome"/>
</dbReference>
<keyword evidence="9" id="KW-1185">Reference proteome</keyword>